<feature type="transmembrane region" description="Helical" evidence="1">
    <location>
        <begin position="50"/>
        <end position="71"/>
    </location>
</feature>
<dbReference type="AlphaFoldDB" id="A0A1H3XCJ8"/>
<proteinExistence type="predicted"/>
<dbReference type="RefSeq" id="WP_089758088.1">
    <property type="nucleotide sequence ID" value="NZ_BKAT01000012.1"/>
</dbReference>
<dbReference type="InterPro" id="IPR036890">
    <property type="entry name" value="HATPase_C_sf"/>
</dbReference>
<sequence length="346" mass="40769">MKKEWYQQKWVIFARHALAWLILFSLPYLLKPSTDHGEHNRVDEKHLWEIYVYCAFIFLIIFFYFNAWVLVPRYVYKKKIAKFLAFVLGILAFMCLSRYGFEKLALKPHEIDIKPIILFEFFIFISILSASTAYKMIDDKVVQERQNSARENENLKTELSLLRSQVSPHFMFNVLNNMVSLARKRSDLLEPSLIKLSSLMRYMLYEADEEKVPLHREIEYLQSYIDLQQQRFGKNVQINVSLNAGNDNFEIEPMLLIPFVENAFKHGTGMIMNAAIDIELKTRDKMLFFSVRNKYDETSGEIKDKTSGIGLNNVKRRLNLLYGNEHLLQINRQDGCFIVSLQLNLH</sequence>
<dbReference type="PANTHER" id="PTHR34220">
    <property type="entry name" value="SENSOR HISTIDINE KINASE YPDA"/>
    <property type="match status" value="1"/>
</dbReference>
<dbReference type="GO" id="GO:0016020">
    <property type="term" value="C:membrane"/>
    <property type="evidence" value="ECO:0007669"/>
    <property type="project" value="InterPro"/>
</dbReference>
<evidence type="ECO:0000259" key="2">
    <source>
        <dbReference type="Pfam" id="PF06580"/>
    </source>
</evidence>
<dbReference type="GO" id="GO:0000155">
    <property type="term" value="F:phosphorelay sensor kinase activity"/>
    <property type="evidence" value="ECO:0007669"/>
    <property type="project" value="InterPro"/>
</dbReference>
<keyword evidence="4" id="KW-1185">Reference proteome</keyword>
<dbReference type="InterPro" id="IPR050640">
    <property type="entry name" value="Bact_2-comp_sensor_kinase"/>
</dbReference>
<dbReference type="STRING" id="408074.SAMN05660909_00388"/>
<evidence type="ECO:0000313" key="3">
    <source>
        <dbReference type="EMBL" id="SDZ97136.1"/>
    </source>
</evidence>
<accession>A0A1H3XCJ8</accession>
<gene>
    <name evidence="3" type="ORF">SAMN05660909_00388</name>
</gene>
<dbReference type="Proteomes" id="UP000199656">
    <property type="component" value="Unassembled WGS sequence"/>
</dbReference>
<keyword evidence="1" id="KW-0472">Membrane</keyword>
<evidence type="ECO:0000256" key="1">
    <source>
        <dbReference type="SAM" id="Phobius"/>
    </source>
</evidence>
<dbReference type="SUPFAM" id="SSF55874">
    <property type="entry name" value="ATPase domain of HSP90 chaperone/DNA topoisomerase II/histidine kinase"/>
    <property type="match status" value="1"/>
</dbReference>
<dbReference type="PANTHER" id="PTHR34220:SF7">
    <property type="entry name" value="SENSOR HISTIDINE KINASE YPDA"/>
    <property type="match status" value="1"/>
</dbReference>
<dbReference type="Pfam" id="PF06580">
    <property type="entry name" value="His_kinase"/>
    <property type="match status" value="1"/>
</dbReference>
<feature type="transmembrane region" description="Helical" evidence="1">
    <location>
        <begin position="12"/>
        <end position="30"/>
    </location>
</feature>
<feature type="domain" description="Signal transduction histidine kinase internal region" evidence="2">
    <location>
        <begin position="158"/>
        <end position="235"/>
    </location>
</feature>
<feature type="transmembrane region" description="Helical" evidence="1">
    <location>
        <begin position="83"/>
        <end position="101"/>
    </location>
</feature>
<dbReference type="Gene3D" id="3.30.565.10">
    <property type="entry name" value="Histidine kinase-like ATPase, C-terminal domain"/>
    <property type="match status" value="1"/>
</dbReference>
<keyword evidence="1" id="KW-1133">Transmembrane helix</keyword>
<keyword evidence="1" id="KW-0812">Transmembrane</keyword>
<evidence type="ECO:0000313" key="4">
    <source>
        <dbReference type="Proteomes" id="UP000199656"/>
    </source>
</evidence>
<name>A0A1H3XCJ8_9BACT</name>
<protein>
    <submittedName>
        <fullName evidence="3">GHKL domain-containing protein</fullName>
    </submittedName>
</protein>
<reference evidence="4" key="1">
    <citation type="submission" date="2016-10" db="EMBL/GenBank/DDBJ databases">
        <authorList>
            <person name="Varghese N."/>
            <person name="Submissions S."/>
        </authorList>
    </citation>
    <scope>NUCLEOTIDE SEQUENCE [LARGE SCALE GENOMIC DNA]</scope>
    <source>
        <strain evidence="4">DSM 23920</strain>
    </source>
</reference>
<feature type="transmembrane region" description="Helical" evidence="1">
    <location>
        <begin position="116"/>
        <end position="137"/>
    </location>
</feature>
<dbReference type="EMBL" id="FNRL01000001">
    <property type="protein sequence ID" value="SDZ97136.1"/>
    <property type="molecule type" value="Genomic_DNA"/>
</dbReference>
<dbReference type="InterPro" id="IPR010559">
    <property type="entry name" value="Sig_transdc_His_kin_internal"/>
</dbReference>
<organism evidence="3 4">
    <name type="scientific">Chitinophaga terrae</name>
    <name type="common">ex Kim and Jung 2007</name>
    <dbReference type="NCBI Taxonomy" id="408074"/>
    <lineage>
        <taxon>Bacteria</taxon>
        <taxon>Pseudomonadati</taxon>
        <taxon>Bacteroidota</taxon>
        <taxon>Chitinophagia</taxon>
        <taxon>Chitinophagales</taxon>
        <taxon>Chitinophagaceae</taxon>
        <taxon>Chitinophaga</taxon>
    </lineage>
</organism>
<dbReference type="OrthoDB" id="9792992at2"/>